<keyword evidence="5" id="KW-1185">Reference proteome</keyword>
<keyword evidence="1" id="KW-0378">Hydrolase</keyword>
<evidence type="ECO:0000313" key="4">
    <source>
        <dbReference type="EMBL" id="RDJ00061.1"/>
    </source>
</evidence>
<organism evidence="4 5">
    <name type="scientific">Dyella solisilvae</name>
    <dbReference type="NCBI Taxonomy" id="1920168"/>
    <lineage>
        <taxon>Bacteria</taxon>
        <taxon>Pseudomonadati</taxon>
        <taxon>Pseudomonadota</taxon>
        <taxon>Gammaproteobacteria</taxon>
        <taxon>Lysobacterales</taxon>
        <taxon>Rhodanobacteraceae</taxon>
        <taxon>Dyella</taxon>
    </lineage>
</organism>
<name>A0A370KD59_9GAMM</name>
<dbReference type="InterPro" id="IPR017850">
    <property type="entry name" value="Alkaline_phosphatase_core_sf"/>
</dbReference>
<feature type="region of interest" description="Disordered" evidence="2">
    <location>
        <begin position="531"/>
        <end position="562"/>
    </location>
</feature>
<comment type="caution">
    <text evidence="4">The sequence shown here is derived from an EMBL/GenBank/DDBJ whole genome shotgun (WGS) entry which is preliminary data.</text>
</comment>
<dbReference type="GO" id="GO:0042578">
    <property type="term" value="F:phosphoric ester hydrolase activity"/>
    <property type="evidence" value="ECO:0007669"/>
    <property type="project" value="UniProtKB-ARBA"/>
</dbReference>
<evidence type="ECO:0000313" key="5">
    <source>
        <dbReference type="Proteomes" id="UP000254711"/>
    </source>
</evidence>
<dbReference type="CDD" id="cd16013">
    <property type="entry name" value="AcpA"/>
    <property type="match status" value="1"/>
</dbReference>
<feature type="chain" id="PRO_5016579678" evidence="3">
    <location>
        <begin position="23"/>
        <end position="562"/>
    </location>
</feature>
<proteinExistence type="predicted"/>
<sequence>MRQNLAVCIAACILSLSAISLAEIPVHAEAAPDAHGRHDRDSRTATPIKHLVVIFQENVSFDHYFGTYPNAANLPGEPSFQARPFTPKVNGLSVALQTNNPNKNNSGNGTGAINPFRLDRTQAATADQDHDYGPEQQAFDGGAMDLFPKFTGTGETLPGAPASEDGAGQVMGYYDGNTVTALWNYAQWYAMSDNSYNTTFGPSTPGALNLVSGQTNGVIQTLNGTANEVADGQGGLTLFSDADPIGDVCSSPTGNQVQMGGRNVGDLLNNAGVTWGFFEGGFDLTTVNSNGTTNCKRSTLSTVTQTTKADYIPHHQPFQYYPSTANPTHVRPTSVAMIGHQGDAANHQYDINDFYAAVSAGNFPAVSFLKAPGYQDGHAGYSDPLDEQQFIVHVINFLQQQPDWRDTAVVIAYDDSDGWYDHQAAPRVNASASSQDALDGAGKCNAPATLPGPNSNGKPVQGRCGYGPRLPLLVISPWARSNHVDHTQTDQSSVTRFIEDNWLRGERIGGGSFDVVAGSLEHMFDFSQPNPGHRNLVLDEQTGQPVEKPKGPWASEPHSPHG</sequence>
<dbReference type="Proteomes" id="UP000254711">
    <property type="component" value="Unassembled WGS sequence"/>
</dbReference>
<keyword evidence="3" id="KW-0732">Signal</keyword>
<dbReference type="Pfam" id="PF04185">
    <property type="entry name" value="Phosphoesterase"/>
    <property type="match status" value="1"/>
</dbReference>
<dbReference type="RefSeq" id="WP_114823789.1">
    <property type="nucleotide sequence ID" value="NZ_QQSY01000001.1"/>
</dbReference>
<protein>
    <submittedName>
        <fullName evidence="4">Phospholipase</fullName>
    </submittedName>
</protein>
<dbReference type="AlphaFoldDB" id="A0A370KD59"/>
<dbReference type="EMBL" id="QQSY01000001">
    <property type="protein sequence ID" value="RDJ00061.1"/>
    <property type="molecule type" value="Genomic_DNA"/>
</dbReference>
<gene>
    <name evidence="4" type="ORF">DVT68_04335</name>
</gene>
<feature type="signal peptide" evidence="3">
    <location>
        <begin position="1"/>
        <end position="22"/>
    </location>
</feature>
<accession>A0A370KD59</accession>
<evidence type="ECO:0000256" key="3">
    <source>
        <dbReference type="SAM" id="SignalP"/>
    </source>
</evidence>
<evidence type="ECO:0000256" key="2">
    <source>
        <dbReference type="SAM" id="MobiDB-lite"/>
    </source>
</evidence>
<dbReference type="OrthoDB" id="9770871at2"/>
<dbReference type="Gene3D" id="3.40.720.10">
    <property type="entry name" value="Alkaline Phosphatase, subunit A"/>
    <property type="match status" value="2"/>
</dbReference>
<dbReference type="PANTHER" id="PTHR31956">
    <property type="entry name" value="NON-SPECIFIC PHOSPHOLIPASE C4-RELATED"/>
    <property type="match status" value="1"/>
</dbReference>
<dbReference type="InterPro" id="IPR007312">
    <property type="entry name" value="Phosphoesterase"/>
</dbReference>
<evidence type="ECO:0000256" key="1">
    <source>
        <dbReference type="ARBA" id="ARBA00022801"/>
    </source>
</evidence>
<reference evidence="4 5" key="1">
    <citation type="submission" date="2018-07" db="EMBL/GenBank/DDBJ databases">
        <title>Dyella solisilvae sp. nov., isolated from the pine and broad-leaved mixed forest soil.</title>
        <authorList>
            <person name="Gao Z."/>
            <person name="Qiu L."/>
        </authorList>
    </citation>
    <scope>NUCLEOTIDE SEQUENCE [LARGE SCALE GENOMIC DNA]</scope>
    <source>
        <strain evidence="4 5">DHG54</strain>
    </source>
</reference>
<dbReference type="PANTHER" id="PTHR31956:SF1">
    <property type="entry name" value="NON-SPECIFIC PHOSPHOLIPASE C1"/>
    <property type="match status" value="1"/>
</dbReference>